<gene>
    <name evidence="1" type="ORF">FWILDA_LOCUS17854</name>
</gene>
<dbReference type="AlphaFoldDB" id="A0A9W4WZH5"/>
<name>A0A9W4WZH5_9GLOM</name>
<organism evidence="1 2">
    <name type="scientific">Funneliformis geosporum</name>
    <dbReference type="NCBI Taxonomy" id="1117311"/>
    <lineage>
        <taxon>Eukaryota</taxon>
        <taxon>Fungi</taxon>
        <taxon>Fungi incertae sedis</taxon>
        <taxon>Mucoromycota</taxon>
        <taxon>Glomeromycotina</taxon>
        <taxon>Glomeromycetes</taxon>
        <taxon>Glomerales</taxon>
        <taxon>Glomeraceae</taxon>
        <taxon>Funneliformis</taxon>
    </lineage>
</organism>
<evidence type="ECO:0000313" key="1">
    <source>
        <dbReference type="EMBL" id="CAI2196992.1"/>
    </source>
</evidence>
<sequence length="45" mass="5149">CNTTIQSIFDAKNEEVEVMVISVMQRLTETVKHDGINKNDILQDK</sequence>
<feature type="non-terminal residue" evidence="1">
    <location>
        <position position="45"/>
    </location>
</feature>
<keyword evidence="2" id="KW-1185">Reference proteome</keyword>
<dbReference type="EMBL" id="CAMKVN010015397">
    <property type="protein sequence ID" value="CAI2196992.1"/>
    <property type="molecule type" value="Genomic_DNA"/>
</dbReference>
<protein>
    <submittedName>
        <fullName evidence="1">12298_t:CDS:1</fullName>
    </submittedName>
</protein>
<reference evidence="1" key="1">
    <citation type="submission" date="2022-08" db="EMBL/GenBank/DDBJ databases">
        <authorList>
            <person name="Kallberg Y."/>
            <person name="Tangrot J."/>
            <person name="Rosling A."/>
        </authorList>
    </citation>
    <scope>NUCLEOTIDE SEQUENCE</scope>
    <source>
        <strain evidence="1">Wild A</strain>
    </source>
</reference>
<dbReference type="Proteomes" id="UP001153678">
    <property type="component" value="Unassembled WGS sequence"/>
</dbReference>
<proteinExistence type="predicted"/>
<evidence type="ECO:0000313" key="2">
    <source>
        <dbReference type="Proteomes" id="UP001153678"/>
    </source>
</evidence>
<accession>A0A9W4WZH5</accession>
<comment type="caution">
    <text evidence="1">The sequence shown here is derived from an EMBL/GenBank/DDBJ whole genome shotgun (WGS) entry which is preliminary data.</text>
</comment>
<feature type="non-terminal residue" evidence="1">
    <location>
        <position position="1"/>
    </location>
</feature>